<feature type="non-terminal residue" evidence="1">
    <location>
        <position position="213"/>
    </location>
</feature>
<comment type="caution">
    <text evidence="1">The sequence shown here is derived from an EMBL/GenBank/DDBJ whole genome shotgun (WGS) entry which is preliminary data.</text>
</comment>
<sequence>MASLHLNSMILRIDALSTPSVHSPEIVSLYLVYKIYGQGRKIGTADTIHAAFKLMWKMRDGDKYRGKWHFNPTTVAWVGNPIDSAKVQDTMVAIKNKCGMDGGDRKHSLAMSEEFMSRMFAWSDETCPASRYEEKSSTVEEKNLKTKHLAFKCFASTSWIIWSRCFELIKLQRKHLTFGLEDSKAFNTPYFELQLTNRKGWQKRVNKTNKEAD</sequence>
<gene>
    <name evidence="1" type="ORF">R3P38DRAFT_2707485</name>
</gene>
<proteinExistence type="predicted"/>
<keyword evidence="2" id="KW-1185">Reference proteome</keyword>
<dbReference type="AlphaFoldDB" id="A0AAW0BGX1"/>
<name>A0AAW0BGX1_9AGAR</name>
<protein>
    <submittedName>
        <fullName evidence="1">Uncharacterized protein</fullName>
    </submittedName>
</protein>
<reference evidence="1 2" key="1">
    <citation type="journal article" date="2024" name="J Genomics">
        <title>Draft genome sequencing and assembly of Favolaschia claudopus CIRM-BRFM 2984 isolated from oak limbs.</title>
        <authorList>
            <person name="Navarro D."/>
            <person name="Drula E."/>
            <person name="Chaduli D."/>
            <person name="Cazenave R."/>
            <person name="Ahrendt S."/>
            <person name="Wang J."/>
            <person name="Lipzen A."/>
            <person name="Daum C."/>
            <person name="Barry K."/>
            <person name="Grigoriev I.V."/>
            <person name="Favel A."/>
            <person name="Rosso M.N."/>
            <person name="Martin F."/>
        </authorList>
    </citation>
    <scope>NUCLEOTIDE SEQUENCE [LARGE SCALE GENOMIC DNA]</scope>
    <source>
        <strain evidence="1 2">CIRM-BRFM 2984</strain>
    </source>
</reference>
<dbReference type="EMBL" id="JAWWNJ010000033">
    <property type="protein sequence ID" value="KAK7025659.1"/>
    <property type="molecule type" value="Genomic_DNA"/>
</dbReference>
<evidence type="ECO:0000313" key="2">
    <source>
        <dbReference type="Proteomes" id="UP001362999"/>
    </source>
</evidence>
<accession>A0AAW0BGX1</accession>
<organism evidence="1 2">
    <name type="scientific">Favolaschia claudopus</name>
    <dbReference type="NCBI Taxonomy" id="2862362"/>
    <lineage>
        <taxon>Eukaryota</taxon>
        <taxon>Fungi</taxon>
        <taxon>Dikarya</taxon>
        <taxon>Basidiomycota</taxon>
        <taxon>Agaricomycotina</taxon>
        <taxon>Agaricomycetes</taxon>
        <taxon>Agaricomycetidae</taxon>
        <taxon>Agaricales</taxon>
        <taxon>Marasmiineae</taxon>
        <taxon>Mycenaceae</taxon>
        <taxon>Favolaschia</taxon>
    </lineage>
</organism>
<evidence type="ECO:0000313" key="1">
    <source>
        <dbReference type="EMBL" id="KAK7025659.1"/>
    </source>
</evidence>
<dbReference type="Proteomes" id="UP001362999">
    <property type="component" value="Unassembled WGS sequence"/>
</dbReference>